<dbReference type="Proteomes" id="UP000578077">
    <property type="component" value="Unassembled WGS sequence"/>
</dbReference>
<keyword evidence="1" id="KW-1133">Transmembrane helix</keyword>
<accession>A0A841E968</accession>
<proteinExistence type="predicted"/>
<comment type="caution">
    <text evidence="2">The sequence shown here is derived from an EMBL/GenBank/DDBJ whole genome shotgun (WGS) entry which is preliminary data.</text>
</comment>
<name>A0A841E968_9ACTN</name>
<evidence type="ECO:0000313" key="2">
    <source>
        <dbReference type="EMBL" id="MBB5997060.1"/>
    </source>
</evidence>
<keyword evidence="1" id="KW-0472">Membrane</keyword>
<evidence type="ECO:0000313" key="3">
    <source>
        <dbReference type="Proteomes" id="UP000578077"/>
    </source>
</evidence>
<sequence>MPGHRAGVPVVSAVSGSLKTSAGFQPFSGTVPVKTSRPVRTPGHQSGLRGRVVAIARHTAPATAASAVLHGALAAAAVAAAGLVLGTRRMRRGT</sequence>
<gene>
    <name evidence="2" type="ORF">HNR25_000811</name>
</gene>
<organism evidence="2 3">
    <name type="scientific">Streptomonospora salina</name>
    <dbReference type="NCBI Taxonomy" id="104205"/>
    <lineage>
        <taxon>Bacteria</taxon>
        <taxon>Bacillati</taxon>
        <taxon>Actinomycetota</taxon>
        <taxon>Actinomycetes</taxon>
        <taxon>Streptosporangiales</taxon>
        <taxon>Nocardiopsidaceae</taxon>
        <taxon>Streptomonospora</taxon>
    </lineage>
</organism>
<reference evidence="2 3" key="1">
    <citation type="submission" date="2020-08" db="EMBL/GenBank/DDBJ databases">
        <title>Sequencing the genomes of 1000 actinobacteria strains.</title>
        <authorList>
            <person name="Klenk H.-P."/>
        </authorList>
    </citation>
    <scope>NUCLEOTIDE SEQUENCE [LARGE SCALE GENOMIC DNA]</scope>
    <source>
        <strain evidence="2 3">DSM 44593</strain>
    </source>
</reference>
<dbReference type="EMBL" id="JACHLY010000001">
    <property type="protein sequence ID" value="MBB5997060.1"/>
    <property type="molecule type" value="Genomic_DNA"/>
</dbReference>
<feature type="transmembrane region" description="Helical" evidence="1">
    <location>
        <begin position="67"/>
        <end position="86"/>
    </location>
</feature>
<keyword evidence="3" id="KW-1185">Reference proteome</keyword>
<keyword evidence="1" id="KW-0812">Transmembrane</keyword>
<protein>
    <submittedName>
        <fullName evidence="2">Uncharacterized protein</fullName>
    </submittedName>
</protein>
<dbReference type="AlphaFoldDB" id="A0A841E968"/>
<evidence type="ECO:0000256" key="1">
    <source>
        <dbReference type="SAM" id="Phobius"/>
    </source>
</evidence>